<evidence type="ECO:0000256" key="1">
    <source>
        <dbReference type="SAM" id="Phobius"/>
    </source>
</evidence>
<dbReference type="STRING" id="1527.SAMN04489757_104175"/>
<sequence length="201" mass="21865">MNTKSKNSRVLRDLIRIGVFSALWIVVSFLIACTMGFFLPLLMVMPCILGVVGGIIYIVMLSKLTISGGMVISSGLLGVCLFTMAPYGMMFFCTLAGGIIGEIIYRIIGKDSLLGKITGTCITLLGLAIGEYIPFIWMQDAYLELYSANTFGSLPVLQYAINVTSVPVMFILLAATVACTILGCFWGKRIVERNFKKSVAK</sequence>
<reference evidence="2 3" key="1">
    <citation type="submission" date="2016-10" db="EMBL/GenBank/DDBJ databases">
        <authorList>
            <person name="de Groot N.N."/>
        </authorList>
    </citation>
    <scope>NUCLEOTIDE SEQUENCE [LARGE SCALE GENOMIC DNA]</scope>
    <source>
        <strain evidence="2 3">DSM 1283</strain>
    </source>
</reference>
<dbReference type="Proteomes" id="UP000198806">
    <property type="component" value="Unassembled WGS sequence"/>
</dbReference>
<organism evidence="2 3">
    <name type="scientific">Anaerocolumna aminovalerica</name>
    <dbReference type="NCBI Taxonomy" id="1527"/>
    <lineage>
        <taxon>Bacteria</taxon>
        <taxon>Bacillati</taxon>
        <taxon>Bacillota</taxon>
        <taxon>Clostridia</taxon>
        <taxon>Lachnospirales</taxon>
        <taxon>Lachnospiraceae</taxon>
        <taxon>Anaerocolumna</taxon>
    </lineage>
</organism>
<name>A0A1I5D0X2_9FIRM</name>
<keyword evidence="3" id="KW-1185">Reference proteome</keyword>
<feature type="transmembrane region" description="Helical" evidence="1">
    <location>
        <begin position="159"/>
        <end position="187"/>
    </location>
</feature>
<feature type="transmembrane region" description="Helical" evidence="1">
    <location>
        <begin position="90"/>
        <end position="108"/>
    </location>
</feature>
<keyword evidence="1" id="KW-0812">Transmembrane</keyword>
<feature type="transmembrane region" description="Helical" evidence="1">
    <location>
        <begin position="120"/>
        <end position="139"/>
    </location>
</feature>
<protein>
    <submittedName>
        <fullName evidence="2">Energy-coupling factor transport system substrate-specific component</fullName>
    </submittedName>
</protein>
<gene>
    <name evidence="2" type="ORF">SAMN04489757_104175</name>
</gene>
<evidence type="ECO:0000313" key="2">
    <source>
        <dbReference type="EMBL" id="SFN92890.1"/>
    </source>
</evidence>
<dbReference type="NCBIfam" id="TIGR02185">
    <property type="entry name" value="Trep_Strep"/>
    <property type="match status" value="1"/>
</dbReference>
<evidence type="ECO:0000313" key="3">
    <source>
        <dbReference type="Proteomes" id="UP000198806"/>
    </source>
</evidence>
<dbReference type="Pfam" id="PF09605">
    <property type="entry name" value="Trep_Strep"/>
    <property type="match status" value="1"/>
</dbReference>
<dbReference type="PROSITE" id="PS51257">
    <property type="entry name" value="PROKAR_LIPOPROTEIN"/>
    <property type="match status" value="1"/>
</dbReference>
<dbReference type="InterPro" id="IPR011733">
    <property type="entry name" value="CHP02185_IM"/>
</dbReference>
<keyword evidence="1" id="KW-0472">Membrane</keyword>
<dbReference type="EMBL" id="FOWD01000004">
    <property type="protein sequence ID" value="SFN92890.1"/>
    <property type="molecule type" value="Genomic_DNA"/>
</dbReference>
<keyword evidence="1" id="KW-1133">Transmembrane helix</keyword>
<dbReference type="OrthoDB" id="9781459at2"/>
<proteinExistence type="predicted"/>
<accession>A0A1I5D0X2</accession>
<feature type="transmembrane region" description="Helical" evidence="1">
    <location>
        <begin position="14"/>
        <end position="32"/>
    </location>
</feature>
<dbReference type="RefSeq" id="WP_091684563.1">
    <property type="nucleotide sequence ID" value="NZ_BAABFM010000079.1"/>
</dbReference>
<dbReference type="AlphaFoldDB" id="A0A1I5D0X2"/>